<dbReference type="Pfam" id="PF15699">
    <property type="entry name" value="NPR1_interact"/>
    <property type="match status" value="1"/>
</dbReference>
<feature type="compositionally biased region" description="Low complexity" evidence="4">
    <location>
        <begin position="106"/>
        <end position="115"/>
    </location>
</feature>
<dbReference type="GO" id="GO:0005634">
    <property type="term" value="C:nucleus"/>
    <property type="evidence" value="ECO:0007669"/>
    <property type="project" value="UniProtKB-SubCell"/>
</dbReference>
<feature type="compositionally biased region" description="Low complexity" evidence="4">
    <location>
        <begin position="78"/>
        <end position="87"/>
    </location>
</feature>
<keyword evidence="6" id="KW-1185">Reference proteome</keyword>
<dbReference type="PANTHER" id="PTHR33669:SF14">
    <property type="entry name" value="NRR REPRESSOR HOMOLOG 3"/>
    <property type="match status" value="1"/>
</dbReference>
<dbReference type="GO" id="GO:0010112">
    <property type="term" value="P:regulation of systemic acquired resistance"/>
    <property type="evidence" value="ECO:0007669"/>
    <property type="project" value="InterPro"/>
</dbReference>
<reference evidence="5 6" key="1">
    <citation type="submission" date="2017-09" db="EMBL/GenBank/DDBJ databases">
        <title>WGS assembly of Aquilegia coerulea Goldsmith.</title>
        <authorList>
            <person name="Hodges S."/>
            <person name="Kramer E."/>
            <person name="Nordborg M."/>
            <person name="Tomkins J."/>
            <person name="Borevitz J."/>
            <person name="Derieg N."/>
            <person name="Yan J."/>
            <person name="Mihaltcheva S."/>
            <person name="Hayes R.D."/>
            <person name="Rokhsar D."/>
        </authorList>
    </citation>
    <scope>NUCLEOTIDE SEQUENCE [LARGE SCALE GENOMIC DNA]</scope>
    <source>
        <strain evidence="6">cv. Goldsmith</strain>
    </source>
</reference>
<dbReference type="STRING" id="218851.A0A2G5EYT6"/>
<evidence type="ECO:0000256" key="1">
    <source>
        <dbReference type="ARBA" id="ARBA00004123"/>
    </source>
</evidence>
<gene>
    <name evidence="5" type="ORF">AQUCO_00300415v1</name>
</gene>
<name>A0A2G5EYT6_AQUCA</name>
<proteinExistence type="inferred from homology"/>
<dbReference type="OrthoDB" id="1304316at2759"/>
<protein>
    <submittedName>
        <fullName evidence="5">Uncharacterized protein</fullName>
    </submittedName>
</protein>
<feature type="compositionally biased region" description="Basic and acidic residues" evidence="4">
    <location>
        <begin position="89"/>
        <end position="98"/>
    </location>
</feature>
<dbReference type="InterPro" id="IPR031425">
    <property type="entry name" value="NPR1/NH1-interacting"/>
</dbReference>
<evidence type="ECO:0000313" key="6">
    <source>
        <dbReference type="Proteomes" id="UP000230069"/>
    </source>
</evidence>
<dbReference type="PANTHER" id="PTHR33669">
    <property type="entry name" value="PROTEIN NEGATIVE REGULATOR OF RESISTANCE"/>
    <property type="match status" value="1"/>
</dbReference>
<dbReference type="Proteomes" id="UP000230069">
    <property type="component" value="Unassembled WGS sequence"/>
</dbReference>
<evidence type="ECO:0000256" key="2">
    <source>
        <dbReference type="ARBA" id="ARBA00009937"/>
    </source>
</evidence>
<sequence>MEGERKKRKVGGNDDEEEKIEKFYALIRSTKDLRYRLSVGNGCTKEKNRREELEKELPVWTPRFEWEDFMAMEENRVTASSSSPTKTPTRRDGKAKEEVVEEEDSSSNLSLKLSL</sequence>
<comment type="subcellular location">
    <subcellularLocation>
        <location evidence="1">Nucleus</location>
    </subcellularLocation>
</comment>
<evidence type="ECO:0000313" key="5">
    <source>
        <dbReference type="EMBL" id="PIA60880.1"/>
    </source>
</evidence>
<evidence type="ECO:0000256" key="4">
    <source>
        <dbReference type="SAM" id="MobiDB-lite"/>
    </source>
</evidence>
<dbReference type="EMBL" id="KZ305020">
    <property type="protein sequence ID" value="PIA60880.1"/>
    <property type="molecule type" value="Genomic_DNA"/>
</dbReference>
<dbReference type="AlphaFoldDB" id="A0A2G5EYT6"/>
<keyword evidence="3" id="KW-0539">Nucleus</keyword>
<feature type="region of interest" description="Disordered" evidence="4">
    <location>
        <begin position="74"/>
        <end position="115"/>
    </location>
</feature>
<evidence type="ECO:0000256" key="3">
    <source>
        <dbReference type="ARBA" id="ARBA00023242"/>
    </source>
</evidence>
<dbReference type="FunCoup" id="A0A2G5EYT6">
    <property type="interactions" value="40"/>
</dbReference>
<organism evidence="5 6">
    <name type="scientific">Aquilegia coerulea</name>
    <name type="common">Rocky mountain columbine</name>
    <dbReference type="NCBI Taxonomy" id="218851"/>
    <lineage>
        <taxon>Eukaryota</taxon>
        <taxon>Viridiplantae</taxon>
        <taxon>Streptophyta</taxon>
        <taxon>Embryophyta</taxon>
        <taxon>Tracheophyta</taxon>
        <taxon>Spermatophyta</taxon>
        <taxon>Magnoliopsida</taxon>
        <taxon>Ranunculales</taxon>
        <taxon>Ranunculaceae</taxon>
        <taxon>Thalictroideae</taxon>
        <taxon>Aquilegia</taxon>
    </lineage>
</organism>
<comment type="similarity">
    <text evidence="2">Belongs to the NPR1-interactor family.</text>
</comment>
<accession>A0A2G5EYT6</accession>
<dbReference type="InParanoid" id="A0A2G5EYT6"/>